<dbReference type="STRING" id="1798371.A2W14_07195"/>
<evidence type="ECO:0000313" key="2">
    <source>
        <dbReference type="EMBL" id="OGG01654.1"/>
    </source>
</evidence>
<sequence>MFRGIDSILLYSENPDRLAEFYEEKVGLKVGLMGEYGDDFKEKVYEVKAGDSKQLAILHHSKIKGKNKQPERYMVNFEVKDIEKMVEKLVKNKVKLVRKLYHVEDYGKIATFEDIDGNYFQLVQVRA</sequence>
<dbReference type="SUPFAM" id="SSF54593">
    <property type="entry name" value="Glyoxalase/Bleomycin resistance protein/Dihydroxybiphenyl dioxygenase"/>
    <property type="match status" value="1"/>
</dbReference>
<dbReference type="InterPro" id="IPR004360">
    <property type="entry name" value="Glyas_Fos-R_dOase_dom"/>
</dbReference>
<comment type="caution">
    <text evidence="2">The sequence shown here is derived from an EMBL/GenBank/DDBJ whole genome shotgun (WGS) entry which is preliminary data.</text>
</comment>
<dbReference type="PANTHER" id="PTHR33993:SF14">
    <property type="entry name" value="GB|AAF24581.1"/>
    <property type="match status" value="1"/>
</dbReference>
<dbReference type="AlphaFoldDB" id="A0A1F5YNI0"/>
<gene>
    <name evidence="2" type="ORF">A2W14_07195</name>
</gene>
<dbReference type="InterPro" id="IPR029068">
    <property type="entry name" value="Glyas_Bleomycin-R_OHBP_Dase"/>
</dbReference>
<evidence type="ECO:0000259" key="1">
    <source>
        <dbReference type="PROSITE" id="PS51819"/>
    </source>
</evidence>
<dbReference type="Gene3D" id="3.10.180.10">
    <property type="entry name" value="2,3-Dihydroxybiphenyl 1,2-Dioxygenase, domain 1"/>
    <property type="match status" value="1"/>
</dbReference>
<organism evidence="2 3">
    <name type="scientific">Candidatus Gottesmanbacteria bacterium RBG_16_37_8</name>
    <dbReference type="NCBI Taxonomy" id="1798371"/>
    <lineage>
        <taxon>Bacteria</taxon>
        <taxon>Candidatus Gottesmaniibacteriota</taxon>
    </lineage>
</organism>
<dbReference type="InterPro" id="IPR052164">
    <property type="entry name" value="Anthracycline_SecMetBiosynth"/>
</dbReference>
<dbReference type="Pfam" id="PF00903">
    <property type="entry name" value="Glyoxalase"/>
    <property type="match status" value="1"/>
</dbReference>
<feature type="domain" description="VOC" evidence="1">
    <location>
        <begin position="4"/>
        <end position="125"/>
    </location>
</feature>
<dbReference type="Proteomes" id="UP000176665">
    <property type="component" value="Unassembled WGS sequence"/>
</dbReference>
<proteinExistence type="predicted"/>
<dbReference type="EMBL" id="MFJA01000084">
    <property type="protein sequence ID" value="OGG01654.1"/>
    <property type="molecule type" value="Genomic_DNA"/>
</dbReference>
<dbReference type="PROSITE" id="PS51819">
    <property type="entry name" value="VOC"/>
    <property type="match status" value="1"/>
</dbReference>
<reference evidence="2 3" key="1">
    <citation type="journal article" date="2016" name="Nat. Commun.">
        <title>Thousands of microbial genomes shed light on interconnected biogeochemical processes in an aquifer system.</title>
        <authorList>
            <person name="Anantharaman K."/>
            <person name="Brown C.T."/>
            <person name="Hug L.A."/>
            <person name="Sharon I."/>
            <person name="Castelle C.J."/>
            <person name="Probst A.J."/>
            <person name="Thomas B.C."/>
            <person name="Singh A."/>
            <person name="Wilkins M.J."/>
            <person name="Karaoz U."/>
            <person name="Brodie E.L."/>
            <person name="Williams K.H."/>
            <person name="Hubbard S.S."/>
            <person name="Banfield J.F."/>
        </authorList>
    </citation>
    <scope>NUCLEOTIDE SEQUENCE [LARGE SCALE GENOMIC DNA]</scope>
</reference>
<evidence type="ECO:0000313" key="3">
    <source>
        <dbReference type="Proteomes" id="UP000176665"/>
    </source>
</evidence>
<accession>A0A1F5YNI0</accession>
<name>A0A1F5YNI0_9BACT</name>
<dbReference type="InterPro" id="IPR037523">
    <property type="entry name" value="VOC_core"/>
</dbReference>
<dbReference type="PANTHER" id="PTHR33993">
    <property type="entry name" value="GLYOXALASE-RELATED"/>
    <property type="match status" value="1"/>
</dbReference>
<protein>
    <recommendedName>
        <fullName evidence="1">VOC domain-containing protein</fullName>
    </recommendedName>
</protein>